<sequence length="176" mass="19593">AIRSSHPNPTPEALISHIDPCVSLDWVALVLLLDQFPRNIYRGDRAAAAYTVFDPLAQGVVKLALEAGVFERDDLRGRVAYRCWMMFPFMHSEDGGLHRRCAGMCEEMVRDAEGLEGQGDRDAARGFAETLLGFERRHRVIIERFGRYPHRNGVLGRVSTGEEVEYLAGGGETFGG</sequence>
<gene>
    <name evidence="1" type="ORF">NKR19_g8919</name>
</gene>
<name>A0AA38R9Y7_9PEZI</name>
<dbReference type="InterPro" id="IPR010323">
    <property type="entry name" value="DUF924"/>
</dbReference>
<reference evidence="1" key="1">
    <citation type="submission" date="2022-07" db="EMBL/GenBank/DDBJ databases">
        <title>Fungi with potential for degradation of polypropylene.</title>
        <authorList>
            <person name="Gostincar C."/>
        </authorList>
    </citation>
    <scope>NUCLEOTIDE SEQUENCE</scope>
    <source>
        <strain evidence="1">EXF-13287</strain>
    </source>
</reference>
<dbReference type="Proteomes" id="UP001174691">
    <property type="component" value="Unassembled WGS sequence"/>
</dbReference>
<dbReference type="InterPro" id="IPR011990">
    <property type="entry name" value="TPR-like_helical_dom_sf"/>
</dbReference>
<proteinExistence type="predicted"/>
<dbReference type="AlphaFoldDB" id="A0AA38R9Y7"/>
<comment type="caution">
    <text evidence="1">The sequence shown here is derived from an EMBL/GenBank/DDBJ whole genome shotgun (WGS) entry which is preliminary data.</text>
</comment>
<evidence type="ECO:0000313" key="2">
    <source>
        <dbReference type="Proteomes" id="UP001174691"/>
    </source>
</evidence>
<feature type="non-terminal residue" evidence="1">
    <location>
        <position position="1"/>
    </location>
</feature>
<accession>A0AA38R9Y7</accession>
<dbReference type="Pfam" id="PF06041">
    <property type="entry name" value="DUF924"/>
    <property type="match status" value="1"/>
</dbReference>
<dbReference type="SUPFAM" id="SSF48452">
    <property type="entry name" value="TPR-like"/>
    <property type="match status" value="1"/>
</dbReference>
<dbReference type="Gene3D" id="1.25.40.10">
    <property type="entry name" value="Tetratricopeptide repeat domain"/>
    <property type="match status" value="1"/>
</dbReference>
<protein>
    <recommendedName>
        <fullName evidence="3">DUF924-domain-containing protein</fullName>
    </recommendedName>
</protein>
<dbReference type="Gene3D" id="1.20.58.320">
    <property type="entry name" value="TPR-like"/>
    <property type="match status" value="1"/>
</dbReference>
<dbReference type="EMBL" id="JANBVN010000194">
    <property type="protein sequence ID" value="KAJ9133794.1"/>
    <property type="molecule type" value="Genomic_DNA"/>
</dbReference>
<keyword evidence="2" id="KW-1185">Reference proteome</keyword>
<evidence type="ECO:0000313" key="1">
    <source>
        <dbReference type="EMBL" id="KAJ9133794.1"/>
    </source>
</evidence>
<organism evidence="1 2">
    <name type="scientific">Coniochaeta hoffmannii</name>
    <dbReference type="NCBI Taxonomy" id="91930"/>
    <lineage>
        <taxon>Eukaryota</taxon>
        <taxon>Fungi</taxon>
        <taxon>Dikarya</taxon>
        <taxon>Ascomycota</taxon>
        <taxon>Pezizomycotina</taxon>
        <taxon>Sordariomycetes</taxon>
        <taxon>Sordariomycetidae</taxon>
        <taxon>Coniochaetales</taxon>
        <taxon>Coniochaetaceae</taxon>
        <taxon>Coniochaeta</taxon>
    </lineage>
</organism>
<evidence type="ECO:0008006" key="3">
    <source>
        <dbReference type="Google" id="ProtNLM"/>
    </source>
</evidence>